<comment type="caution">
    <text evidence="2">The sequence shown here is derived from an EMBL/GenBank/DDBJ whole genome shotgun (WGS) entry which is preliminary data.</text>
</comment>
<organism evidence="2 5">
    <name type="scientific">Bacillus cereus</name>
    <dbReference type="NCBI Taxonomy" id="1396"/>
    <lineage>
        <taxon>Bacteria</taxon>
        <taxon>Bacillati</taxon>
        <taxon>Bacillota</taxon>
        <taxon>Bacilli</taxon>
        <taxon>Bacillales</taxon>
        <taxon>Bacillaceae</taxon>
        <taxon>Bacillus</taxon>
        <taxon>Bacillus cereus group</taxon>
    </lineage>
</organism>
<evidence type="ECO:0000313" key="4">
    <source>
        <dbReference type="Proteomes" id="UP000226357"/>
    </source>
</evidence>
<dbReference type="EMBL" id="NUWN01000035">
    <property type="protein sequence ID" value="PFK43216.1"/>
    <property type="molecule type" value="Genomic_DNA"/>
</dbReference>
<dbReference type="Proteomes" id="UP000242656">
    <property type="component" value="Unassembled WGS sequence"/>
</dbReference>
<reference evidence="4 5" key="1">
    <citation type="submission" date="2017-09" db="EMBL/GenBank/DDBJ databases">
        <title>Large-scale bioinformatics analysis of Bacillus genomes uncovers conserved roles of natural products in bacterial physiology.</title>
        <authorList>
            <consortium name="Agbiome Team Llc"/>
            <person name="Bleich R.M."/>
            <person name="Grubbs K.J."/>
            <person name="Santa Maria K.C."/>
            <person name="Allen S.E."/>
            <person name="Farag S."/>
            <person name="Shank E.A."/>
            <person name="Bowers A."/>
        </authorList>
    </citation>
    <scope>NUCLEOTIDE SEQUENCE [LARGE SCALE GENOMIC DNA]</scope>
    <source>
        <strain evidence="3 4">AFS067272</strain>
        <strain evidence="2 5">AFS083043</strain>
    </source>
</reference>
<dbReference type="InterPro" id="IPR025034">
    <property type="entry name" value="DUF3948"/>
</dbReference>
<dbReference type="AlphaFoldDB" id="A0A2B0MQZ8"/>
<protein>
    <submittedName>
        <fullName evidence="2">DUF3948 domain-containing protein</fullName>
    </submittedName>
</protein>
<evidence type="ECO:0000313" key="5">
    <source>
        <dbReference type="Proteomes" id="UP000242656"/>
    </source>
</evidence>
<proteinExistence type="predicted"/>
<evidence type="ECO:0000313" key="3">
    <source>
        <dbReference type="EMBL" id="PFS01465.1"/>
    </source>
</evidence>
<dbReference type="Proteomes" id="UP000226357">
    <property type="component" value="Unassembled WGS sequence"/>
</dbReference>
<evidence type="ECO:0000256" key="1">
    <source>
        <dbReference type="SAM" id="Phobius"/>
    </source>
</evidence>
<name>A0A2B0MQZ8_BACCE</name>
<sequence>MNNITFNKLDFIGLASGAALLTGFIYALAQGIVL</sequence>
<keyword evidence="1" id="KW-0812">Transmembrane</keyword>
<keyword evidence="1" id="KW-1133">Transmembrane helix</keyword>
<dbReference type="EMBL" id="NVBO01000088">
    <property type="protein sequence ID" value="PFS01465.1"/>
    <property type="molecule type" value="Genomic_DNA"/>
</dbReference>
<gene>
    <name evidence="2" type="ORF">COI93_10350</name>
    <name evidence="3" type="ORF">COK38_11590</name>
</gene>
<dbReference type="Pfam" id="PF13134">
    <property type="entry name" value="DUF3948"/>
    <property type="match status" value="1"/>
</dbReference>
<evidence type="ECO:0000313" key="2">
    <source>
        <dbReference type="EMBL" id="PFK43216.1"/>
    </source>
</evidence>
<keyword evidence="1" id="KW-0472">Membrane</keyword>
<dbReference type="OrthoDB" id="2901945at2"/>
<accession>A0A2B0MQZ8</accession>
<dbReference type="RefSeq" id="WP_001059996.1">
    <property type="nucleotide sequence ID" value="NZ_NTUG01000015.1"/>
</dbReference>
<feature type="transmembrane region" description="Helical" evidence="1">
    <location>
        <begin position="12"/>
        <end position="33"/>
    </location>
</feature>